<name>A0A8J3E4T6_9PROT</name>
<dbReference type="SUPFAM" id="SSF46785">
    <property type="entry name" value="Winged helix' DNA-binding domain"/>
    <property type="match status" value="1"/>
</dbReference>
<accession>A0A8J3E4T6</accession>
<dbReference type="PANTHER" id="PTHR33164:SF64">
    <property type="entry name" value="TRANSCRIPTIONAL REGULATOR SLYA"/>
    <property type="match status" value="1"/>
</dbReference>
<evidence type="ECO:0000256" key="2">
    <source>
        <dbReference type="ARBA" id="ARBA00023125"/>
    </source>
</evidence>
<proteinExistence type="predicted"/>
<dbReference type="EMBL" id="BMJQ01000010">
    <property type="protein sequence ID" value="GGF29974.1"/>
    <property type="molecule type" value="Genomic_DNA"/>
</dbReference>
<evidence type="ECO:0000256" key="3">
    <source>
        <dbReference type="ARBA" id="ARBA00023163"/>
    </source>
</evidence>
<reference evidence="5" key="2">
    <citation type="submission" date="2020-09" db="EMBL/GenBank/DDBJ databases">
        <authorList>
            <person name="Sun Q."/>
            <person name="Zhou Y."/>
        </authorList>
    </citation>
    <scope>NUCLEOTIDE SEQUENCE</scope>
    <source>
        <strain evidence="5">CGMCC 1.15725</strain>
    </source>
</reference>
<keyword evidence="6" id="KW-1185">Reference proteome</keyword>
<dbReference type="SMART" id="SM00347">
    <property type="entry name" value="HTH_MARR"/>
    <property type="match status" value="1"/>
</dbReference>
<protein>
    <submittedName>
        <fullName evidence="5">MarR family transcriptional regulator</fullName>
    </submittedName>
</protein>
<dbReference type="Pfam" id="PF12802">
    <property type="entry name" value="MarR_2"/>
    <property type="match status" value="1"/>
</dbReference>
<keyword evidence="3" id="KW-0804">Transcription</keyword>
<dbReference type="GO" id="GO:0003700">
    <property type="term" value="F:DNA-binding transcription factor activity"/>
    <property type="evidence" value="ECO:0007669"/>
    <property type="project" value="InterPro"/>
</dbReference>
<dbReference type="PROSITE" id="PS50995">
    <property type="entry name" value="HTH_MARR_2"/>
    <property type="match status" value="1"/>
</dbReference>
<dbReference type="InterPro" id="IPR000835">
    <property type="entry name" value="HTH_MarR-typ"/>
</dbReference>
<keyword evidence="1" id="KW-0805">Transcription regulation</keyword>
<evidence type="ECO:0000256" key="1">
    <source>
        <dbReference type="ARBA" id="ARBA00023015"/>
    </source>
</evidence>
<dbReference type="PANTHER" id="PTHR33164">
    <property type="entry name" value="TRANSCRIPTIONAL REGULATOR, MARR FAMILY"/>
    <property type="match status" value="1"/>
</dbReference>
<dbReference type="InterPro" id="IPR023187">
    <property type="entry name" value="Tscrpt_reg_MarR-type_CS"/>
</dbReference>
<evidence type="ECO:0000259" key="4">
    <source>
        <dbReference type="PROSITE" id="PS50995"/>
    </source>
</evidence>
<dbReference type="Proteomes" id="UP000646365">
    <property type="component" value="Unassembled WGS sequence"/>
</dbReference>
<dbReference type="AlphaFoldDB" id="A0A8J3E4T6"/>
<reference evidence="5" key="1">
    <citation type="journal article" date="2014" name="Int. J. Syst. Evol. Microbiol.">
        <title>Complete genome sequence of Corynebacterium casei LMG S-19264T (=DSM 44701T), isolated from a smear-ripened cheese.</title>
        <authorList>
            <consortium name="US DOE Joint Genome Institute (JGI-PGF)"/>
            <person name="Walter F."/>
            <person name="Albersmeier A."/>
            <person name="Kalinowski J."/>
            <person name="Ruckert C."/>
        </authorList>
    </citation>
    <scope>NUCLEOTIDE SEQUENCE</scope>
    <source>
        <strain evidence="5">CGMCC 1.15725</strain>
    </source>
</reference>
<keyword evidence="2" id="KW-0238">DNA-binding</keyword>
<dbReference type="GO" id="GO:0003677">
    <property type="term" value="F:DNA binding"/>
    <property type="evidence" value="ECO:0007669"/>
    <property type="project" value="UniProtKB-KW"/>
</dbReference>
<dbReference type="GO" id="GO:0006950">
    <property type="term" value="P:response to stress"/>
    <property type="evidence" value="ECO:0007669"/>
    <property type="project" value="TreeGrafter"/>
</dbReference>
<gene>
    <name evidence="5" type="ORF">GCM10011611_40070</name>
</gene>
<evidence type="ECO:0000313" key="5">
    <source>
        <dbReference type="EMBL" id="GGF29974.1"/>
    </source>
</evidence>
<dbReference type="PRINTS" id="PR00598">
    <property type="entry name" value="HTHMARR"/>
</dbReference>
<dbReference type="InterPro" id="IPR039422">
    <property type="entry name" value="MarR/SlyA-like"/>
</dbReference>
<dbReference type="InterPro" id="IPR036390">
    <property type="entry name" value="WH_DNA-bd_sf"/>
</dbReference>
<sequence>MPDLEHKWQIGVELFQLGRRWRRVIDEELQGYGLTDATWRPLFHLGRLGDGLRQTELAEAMEIQGPSLVRLLDNLERDGLVERRENTGDRRAKTIVMTPAGRRVYEQVVAVTSRVADRLLEGADEADLSSTRRVFDVLATALKATERNDHET</sequence>
<evidence type="ECO:0000313" key="6">
    <source>
        <dbReference type="Proteomes" id="UP000646365"/>
    </source>
</evidence>
<dbReference type="PROSITE" id="PS01117">
    <property type="entry name" value="HTH_MARR_1"/>
    <property type="match status" value="1"/>
</dbReference>
<dbReference type="InterPro" id="IPR036388">
    <property type="entry name" value="WH-like_DNA-bd_sf"/>
</dbReference>
<feature type="domain" description="HTH marR-type" evidence="4">
    <location>
        <begin position="7"/>
        <end position="140"/>
    </location>
</feature>
<dbReference type="RefSeq" id="WP_189049021.1">
    <property type="nucleotide sequence ID" value="NZ_BMJQ01000010.1"/>
</dbReference>
<organism evidence="5 6">
    <name type="scientific">Aliidongia dinghuensis</name>
    <dbReference type="NCBI Taxonomy" id="1867774"/>
    <lineage>
        <taxon>Bacteria</taxon>
        <taxon>Pseudomonadati</taxon>
        <taxon>Pseudomonadota</taxon>
        <taxon>Alphaproteobacteria</taxon>
        <taxon>Rhodospirillales</taxon>
        <taxon>Dongiaceae</taxon>
        <taxon>Aliidongia</taxon>
    </lineage>
</organism>
<comment type="caution">
    <text evidence="5">The sequence shown here is derived from an EMBL/GenBank/DDBJ whole genome shotgun (WGS) entry which is preliminary data.</text>
</comment>
<dbReference type="Gene3D" id="1.10.10.10">
    <property type="entry name" value="Winged helix-like DNA-binding domain superfamily/Winged helix DNA-binding domain"/>
    <property type="match status" value="1"/>
</dbReference>